<dbReference type="STRING" id="206506.AAV32_09765"/>
<name>A0A171KSH9_9BURK</name>
<proteinExistence type="predicted"/>
<dbReference type="Pfam" id="PF05100">
    <property type="entry name" value="Phage_tail_L"/>
    <property type="match status" value="1"/>
</dbReference>
<accession>A0A171KSH9</accession>
<reference evidence="1 2" key="1">
    <citation type="submission" date="2015-04" db="EMBL/GenBank/DDBJ databases">
        <title>Genome sequence of Kerstersia gyiorum CG1.</title>
        <authorList>
            <person name="Greninger A.L."/>
            <person name="Kozyreva V."/>
            <person name="Chaturvedi V."/>
        </authorList>
    </citation>
    <scope>NUCLEOTIDE SEQUENCE [LARGE SCALE GENOMIC DNA]</scope>
    <source>
        <strain evidence="1 2">CG1</strain>
    </source>
</reference>
<keyword evidence="2" id="KW-1185">Reference proteome</keyword>
<dbReference type="RefSeq" id="WP_068370933.1">
    <property type="nucleotide sequence ID" value="NZ_JBLLEH010000006.1"/>
</dbReference>
<dbReference type="EMBL" id="LBNE01000005">
    <property type="protein sequence ID" value="KKO71846.1"/>
    <property type="molecule type" value="Genomic_DNA"/>
</dbReference>
<sequence length="243" mass="26476">MILSDVQRLVPGNLVTLYELDCTAIGGDIERYHNHNDGVIVWQGNAYQPWAIEAADFERTGDGQQPNPTLSVGNIGRDADGQPITGVVTALCLALDDLRGAVLIRRRTFARYLDAANFADGNPSADPNEHLPDERWIVSQKSGETPEVVTFVLASPLQFDGVQLPSRQVIAGKCGWLVMAAPDGGYRGAYCGYTGAAMFDRDGKPVIDPSMDKCGGRVSDCKKRFGEWQPIRFGGFPSADRMR</sequence>
<dbReference type="GO" id="GO:0030430">
    <property type="term" value="C:host cell cytoplasm"/>
    <property type="evidence" value="ECO:0007669"/>
    <property type="project" value="InterPro"/>
</dbReference>
<dbReference type="GO" id="GO:0046718">
    <property type="term" value="P:symbiont entry into host cell"/>
    <property type="evidence" value="ECO:0007669"/>
    <property type="project" value="InterPro"/>
</dbReference>
<dbReference type="Proteomes" id="UP000078084">
    <property type="component" value="Unassembled WGS sequence"/>
</dbReference>
<dbReference type="InterPro" id="IPR006487">
    <property type="entry name" value="Phage_lambda_L"/>
</dbReference>
<evidence type="ECO:0000313" key="2">
    <source>
        <dbReference type="Proteomes" id="UP000078084"/>
    </source>
</evidence>
<dbReference type="PATRIC" id="fig|206506.3.peg.2092"/>
<organism evidence="1 2">
    <name type="scientific">Kerstersia gyiorum</name>
    <dbReference type="NCBI Taxonomy" id="206506"/>
    <lineage>
        <taxon>Bacteria</taxon>
        <taxon>Pseudomonadati</taxon>
        <taxon>Pseudomonadota</taxon>
        <taxon>Betaproteobacteria</taxon>
        <taxon>Burkholderiales</taxon>
        <taxon>Alcaligenaceae</taxon>
        <taxon>Kerstersia</taxon>
    </lineage>
</organism>
<gene>
    <name evidence="1" type="ORF">AAV32_09765</name>
</gene>
<dbReference type="NCBIfam" id="TIGR01600">
    <property type="entry name" value="phage_tail_L"/>
    <property type="match status" value="1"/>
</dbReference>
<protein>
    <submittedName>
        <fullName evidence="1">Tail protein</fullName>
    </submittedName>
</protein>
<dbReference type="AlphaFoldDB" id="A0A171KSH9"/>
<comment type="caution">
    <text evidence="1">The sequence shown here is derived from an EMBL/GenBank/DDBJ whole genome shotgun (WGS) entry which is preliminary data.</text>
</comment>
<evidence type="ECO:0000313" key="1">
    <source>
        <dbReference type="EMBL" id="KKO71846.1"/>
    </source>
</evidence>
<dbReference type="GO" id="GO:0051536">
    <property type="term" value="F:iron-sulfur cluster binding"/>
    <property type="evidence" value="ECO:0007669"/>
    <property type="project" value="InterPro"/>
</dbReference>